<keyword evidence="4" id="KW-0539">Nucleus</keyword>
<dbReference type="AlphaFoldDB" id="A0A199V6B9"/>
<comment type="subcellular location">
    <subcellularLocation>
        <location evidence="1">Nucleus</location>
    </subcellularLocation>
</comment>
<dbReference type="Proteomes" id="UP000092600">
    <property type="component" value="Unassembled WGS sequence"/>
</dbReference>
<name>A0A199V6B9_ANACO</name>
<gene>
    <name evidence="6" type="ORF">ACMD2_24243</name>
</gene>
<evidence type="ECO:0008006" key="8">
    <source>
        <dbReference type="Google" id="ProtNLM"/>
    </source>
</evidence>
<dbReference type="GO" id="GO:0000785">
    <property type="term" value="C:chromatin"/>
    <property type="evidence" value="ECO:0007669"/>
    <property type="project" value="TreeGrafter"/>
</dbReference>
<reference evidence="6 7" key="1">
    <citation type="journal article" date="2016" name="DNA Res.">
        <title>The draft genome of MD-2 pineapple using hybrid error correction of long reads.</title>
        <authorList>
            <person name="Redwan R.M."/>
            <person name="Saidin A."/>
            <person name="Kumar S.V."/>
        </authorList>
    </citation>
    <scope>NUCLEOTIDE SEQUENCE [LARGE SCALE GENOMIC DNA]</scope>
    <source>
        <strain evidence="7">cv. MD2</strain>
        <tissue evidence="6">Leaf</tissue>
    </source>
</reference>
<feature type="region of interest" description="Disordered" evidence="5">
    <location>
        <begin position="90"/>
        <end position="228"/>
    </location>
</feature>
<evidence type="ECO:0000256" key="5">
    <source>
        <dbReference type="SAM" id="MobiDB-lite"/>
    </source>
</evidence>
<feature type="non-terminal residue" evidence="6">
    <location>
        <position position="1"/>
    </location>
</feature>
<evidence type="ECO:0000256" key="4">
    <source>
        <dbReference type="ARBA" id="ARBA00023242"/>
    </source>
</evidence>
<accession>A0A199V6B9</accession>
<dbReference type="GO" id="GO:0007064">
    <property type="term" value="P:mitotic sister chromatid cohesion"/>
    <property type="evidence" value="ECO:0007669"/>
    <property type="project" value="InterPro"/>
</dbReference>
<sequence>KAGSGSLRNRSGSKRNHGRGTEKISTSKQRKDLDESLVNSMIKVWWPADKAFYDGVVHSYNPSSKKHTIVYNDGDVEILRLKEERWELIEGNTEADEGGSEDLPRPDASSEMPPSKKAKTSSSRAPKKAKTQTPSSNEFSSMRTGVIPKRKSRSKAVSEDKEETPKGDERSKDETPRRTRKSKDDSSNHSAKSNDDVSRTRSRAKGIALQSGGRSQDETHKEDEQIKG</sequence>
<dbReference type="SUPFAM" id="SSF63748">
    <property type="entry name" value="Tudor/PWWP/MBT"/>
    <property type="match status" value="1"/>
</dbReference>
<dbReference type="PANTHER" id="PTHR12663">
    <property type="entry name" value="ANDROGEN INDUCED INHIBITOR OF PROLIFERATION AS3 / PDS5-RELATED"/>
    <property type="match status" value="1"/>
</dbReference>
<dbReference type="Gene3D" id="2.30.30.140">
    <property type="match status" value="1"/>
</dbReference>
<comment type="caution">
    <text evidence="6">The sequence shown here is derived from an EMBL/GenBank/DDBJ whole genome shotgun (WGS) entry which is preliminary data.</text>
</comment>
<feature type="compositionally biased region" description="Polar residues" evidence="5">
    <location>
        <begin position="1"/>
        <end position="10"/>
    </location>
</feature>
<dbReference type="InterPro" id="IPR039776">
    <property type="entry name" value="Pds5"/>
</dbReference>
<feature type="compositionally biased region" description="Basic and acidic residues" evidence="5">
    <location>
        <begin position="156"/>
        <end position="199"/>
    </location>
</feature>
<evidence type="ECO:0000256" key="3">
    <source>
        <dbReference type="ARBA" id="ARBA00023204"/>
    </source>
</evidence>
<keyword evidence="2" id="KW-0227">DNA damage</keyword>
<dbReference type="STRING" id="4615.A0A199V6B9"/>
<evidence type="ECO:0000313" key="7">
    <source>
        <dbReference type="Proteomes" id="UP000092600"/>
    </source>
</evidence>
<dbReference type="GO" id="GO:0005634">
    <property type="term" value="C:nucleus"/>
    <property type="evidence" value="ECO:0007669"/>
    <property type="project" value="UniProtKB-SubCell"/>
</dbReference>
<dbReference type="GO" id="GO:0006281">
    <property type="term" value="P:DNA repair"/>
    <property type="evidence" value="ECO:0007669"/>
    <property type="project" value="UniProtKB-KW"/>
</dbReference>
<feature type="region of interest" description="Disordered" evidence="5">
    <location>
        <begin position="1"/>
        <end position="33"/>
    </location>
</feature>
<evidence type="ECO:0000313" key="6">
    <source>
        <dbReference type="EMBL" id="OAY72548.1"/>
    </source>
</evidence>
<dbReference type="PANTHER" id="PTHR12663:SF0">
    <property type="entry name" value="PRECOCIOUS DISSOCIATION OF SISTERS 5, ISOFORM A"/>
    <property type="match status" value="1"/>
</dbReference>
<dbReference type="CDD" id="cd20404">
    <property type="entry name" value="Tudor_Agenet_AtEML-like"/>
    <property type="match status" value="1"/>
</dbReference>
<organism evidence="6 7">
    <name type="scientific">Ananas comosus</name>
    <name type="common">Pineapple</name>
    <name type="synonym">Ananas ananas</name>
    <dbReference type="NCBI Taxonomy" id="4615"/>
    <lineage>
        <taxon>Eukaryota</taxon>
        <taxon>Viridiplantae</taxon>
        <taxon>Streptophyta</taxon>
        <taxon>Embryophyta</taxon>
        <taxon>Tracheophyta</taxon>
        <taxon>Spermatophyta</taxon>
        <taxon>Magnoliopsida</taxon>
        <taxon>Liliopsida</taxon>
        <taxon>Poales</taxon>
        <taxon>Bromeliaceae</taxon>
        <taxon>Bromelioideae</taxon>
        <taxon>Ananas</taxon>
    </lineage>
</organism>
<evidence type="ECO:0000256" key="1">
    <source>
        <dbReference type="ARBA" id="ARBA00004123"/>
    </source>
</evidence>
<keyword evidence="3" id="KW-0234">DNA repair</keyword>
<protein>
    <recommendedName>
        <fullName evidence="8">Sister chromatid cohesion PDS5-like protein</fullName>
    </recommendedName>
</protein>
<dbReference type="EMBL" id="LSRQ01003057">
    <property type="protein sequence ID" value="OAY72548.1"/>
    <property type="molecule type" value="Genomic_DNA"/>
</dbReference>
<evidence type="ECO:0000256" key="2">
    <source>
        <dbReference type="ARBA" id="ARBA00022763"/>
    </source>
</evidence>
<proteinExistence type="predicted"/>
<feature type="compositionally biased region" description="Basic and acidic residues" evidence="5">
    <location>
        <begin position="215"/>
        <end position="228"/>
    </location>
</feature>
<feature type="compositionally biased region" description="Polar residues" evidence="5">
    <location>
        <begin position="131"/>
        <end position="143"/>
    </location>
</feature>